<evidence type="ECO:0000313" key="2">
    <source>
        <dbReference type="Proteomes" id="UP000448762"/>
    </source>
</evidence>
<proteinExistence type="predicted"/>
<dbReference type="Proteomes" id="UP000448762">
    <property type="component" value="Unassembled WGS sequence"/>
</dbReference>
<protein>
    <submittedName>
        <fullName evidence="1">Addiction module toxin RelE</fullName>
    </submittedName>
</protein>
<reference evidence="1 2" key="1">
    <citation type="submission" date="2018-07" db="EMBL/GenBank/DDBJ databases">
        <title>High quality draft genome sequencing of Enterococcus faecium exhibiting probiotic potential isolated from mucus of freshwater fish.</title>
        <authorList>
            <person name="El-Jeni R."/>
            <person name="Ghedira K."/>
            <person name="Abdelhak S."/>
            <person name="El-Bour M."/>
            <person name="Bouhaouala-Zahar B."/>
        </authorList>
    </citation>
    <scope>NUCLEOTIDE SEQUENCE [LARGE SCALE GENOMIC DNA]</scope>
    <source>
        <strain evidence="1 2">R.A73</strain>
    </source>
</reference>
<sequence length="58" mass="7121">MGTKKKRIKIAVTEETNQKFQWIVREDQKKSKKRIYPCDSFERIIDNEYVVRKAFRDK</sequence>
<evidence type="ECO:0000313" key="1">
    <source>
        <dbReference type="EMBL" id="KAA0686043.1"/>
    </source>
</evidence>
<name>A0A7V7GKS5_ENTFC</name>
<dbReference type="AlphaFoldDB" id="A0A7V7GKS5"/>
<dbReference type="RefSeq" id="WP_104853618.1">
    <property type="nucleotide sequence ID" value="NZ_JBHKCD010000015.1"/>
</dbReference>
<organism evidence="1 2">
    <name type="scientific">Enterococcus faecium</name>
    <name type="common">Streptococcus faecium</name>
    <dbReference type="NCBI Taxonomy" id="1352"/>
    <lineage>
        <taxon>Bacteria</taxon>
        <taxon>Bacillati</taxon>
        <taxon>Bacillota</taxon>
        <taxon>Bacilli</taxon>
        <taxon>Lactobacillales</taxon>
        <taxon>Enterococcaceae</taxon>
        <taxon>Enterococcus</taxon>
    </lineage>
</organism>
<dbReference type="EMBL" id="QOVC01000016">
    <property type="protein sequence ID" value="KAA0686043.1"/>
    <property type="molecule type" value="Genomic_DNA"/>
</dbReference>
<accession>A0A7V7GKS5</accession>
<comment type="caution">
    <text evidence="1">The sequence shown here is derived from an EMBL/GenBank/DDBJ whole genome shotgun (WGS) entry which is preliminary data.</text>
</comment>
<gene>
    <name evidence="1" type="ORF">DTX73_14310</name>
</gene>